<dbReference type="Proteomes" id="UP001443914">
    <property type="component" value="Unassembled WGS sequence"/>
</dbReference>
<evidence type="ECO:0000313" key="3">
    <source>
        <dbReference type="EMBL" id="KAK9757114.1"/>
    </source>
</evidence>
<dbReference type="PANTHER" id="PTHR33107">
    <property type="entry name" value="KUNITZ TRYPSIN INHIBITOR 2"/>
    <property type="match status" value="1"/>
</dbReference>
<comment type="similarity">
    <text evidence="1">Belongs to the protease inhibitor I3 (leguminous Kunitz-type inhibitor) family.</text>
</comment>
<evidence type="ECO:0000313" key="4">
    <source>
        <dbReference type="Proteomes" id="UP001443914"/>
    </source>
</evidence>
<reference evidence="3" key="1">
    <citation type="submission" date="2024-03" db="EMBL/GenBank/DDBJ databases">
        <title>WGS assembly of Saponaria officinalis var. Norfolk2.</title>
        <authorList>
            <person name="Jenkins J."/>
            <person name="Shu S."/>
            <person name="Grimwood J."/>
            <person name="Barry K."/>
            <person name="Goodstein D."/>
            <person name="Schmutz J."/>
            <person name="Leebens-Mack J."/>
            <person name="Osbourn A."/>
        </authorList>
    </citation>
    <scope>NUCLEOTIDE SEQUENCE [LARGE SCALE GENOMIC DNA]</scope>
    <source>
        <strain evidence="3">JIC</strain>
    </source>
</reference>
<sequence>MRLLSYSQSSQSPRLIPDIDGNPIFNEENYYIIPVTTTTSTSGLTYTQKEEECPLYITKETTENSPGTAVSILSKARTSFISLDESVSLTFQGSSTPCHHLLAWDLTLDQFGHVYITAGHDQFSMDNYLFTITKKDNFETSIYELKYGTGDSPILGLYEDDGLLGFAPNPILVSFKKAGYFLELPTTSKIQ</sequence>
<evidence type="ECO:0000256" key="1">
    <source>
        <dbReference type="ARBA" id="ARBA00005440"/>
    </source>
</evidence>
<dbReference type="GO" id="GO:0004866">
    <property type="term" value="F:endopeptidase inhibitor activity"/>
    <property type="evidence" value="ECO:0007669"/>
    <property type="project" value="InterPro"/>
</dbReference>
<dbReference type="SUPFAM" id="SSF50386">
    <property type="entry name" value="STI-like"/>
    <property type="match status" value="1"/>
</dbReference>
<comment type="caution">
    <text evidence="3">The sequence shown here is derived from an EMBL/GenBank/DDBJ whole genome shotgun (WGS) entry which is preliminary data.</text>
</comment>
<keyword evidence="4" id="KW-1185">Reference proteome</keyword>
<dbReference type="PANTHER" id="PTHR33107:SF81">
    <property type="entry name" value="TRYPSIN INHIBITOR A"/>
    <property type="match status" value="1"/>
</dbReference>
<dbReference type="InterPro" id="IPR011065">
    <property type="entry name" value="Kunitz_inhibitor_STI-like_sf"/>
</dbReference>
<proteinExistence type="inferred from homology"/>
<dbReference type="InterPro" id="IPR002160">
    <property type="entry name" value="Prot_inh_Kunz-lg"/>
</dbReference>
<protein>
    <submittedName>
        <fullName evidence="3">Uncharacterized protein</fullName>
    </submittedName>
</protein>
<accession>A0AAW1NEM3</accession>
<dbReference type="PROSITE" id="PS00283">
    <property type="entry name" value="SOYBEAN_KUNITZ"/>
    <property type="match status" value="1"/>
</dbReference>
<dbReference type="EMBL" id="JBDFQZ010000001">
    <property type="protein sequence ID" value="KAK9757114.1"/>
    <property type="molecule type" value="Genomic_DNA"/>
</dbReference>
<organism evidence="3 4">
    <name type="scientific">Saponaria officinalis</name>
    <name type="common">Common soapwort</name>
    <name type="synonym">Lychnis saponaria</name>
    <dbReference type="NCBI Taxonomy" id="3572"/>
    <lineage>
        <taxon>Eukaryota</taxon>
        <taxon>Viridiplantae</taxon>
        <taxon>Streptophyta</taxon>
        <taxon>Embryophyta</taxon>
        <taxon>Tracheophyta</taxon>
        <taxon>Spermatophyta</taxon>
        <taxon>Magnoliopsida</taxon>
        <taxon>eudicotyledons</taxon>
        <taxon>Gunneridae</taxon>
        <taxon>Pentapetalae</taxon>
        <taxon>Caryophyllales</taxon>
        <taxon>Caryophyllaceae</taxon>
        <taxon>Caryophylleae</taxon>
        <taxon>Saponaria</taxon>
    </lineage>
</organism>
<name>A0AAW1NEM3_SAPOF</name>
<dbReference type="Pfam" id="PF00197">
    <property type="entry name" value="Kunitz_legume"/>
    <property type="match status" value="1"/>
</dbReference>
<evidence type="ECO:0000256" key="2">
    <source>
        <dbReference type="ARBA" id="ARBA00023157"/>
    </source>
</evidence>
<dbReference type="SMART" id="SM00452">
    <property type="entry name" value="STI"/>
    <property type="match status" value="1"/>
</dbReference>
<dbReference type="Gene3D" id="2.80.10.50">
    <property type="match status" value="1"/>
</dbReference>
<dbReference type="AlphaFoldDB" id="A0AAW1NEM3"/>
<gene>
    <name evidence="3" type="ORF">RND81_01G140800</name>
</gene>
<keyword evidence="2" id="KW-1015">Disulfide bond</keyword>